<dbReference type="PROSITE" id="PS51459">
    <property type="entry name" value="FIDO"/>
    <property type="match status" value="1"/>
</dbReference>
<dbReference type="InterPro" id="IPR010982">
    <property type="entry name" value="Lambda_DNA-bd_dom_sf"/>
</dbReference>
<dbReference type="EMBL" id="MEZV01000050">
    <property type="protein sequence ID" value="OGD65870.1"/>
    <property type="molecule type" value="Genomic_DNA"/>
</dbReference>
<evidence type="ECO:0000313" key="6">
    <source>
        <dbReference type="Proteomes" id="UP000176451"/>
    </source>
</evidence>
<dbReference type="STRING" id="1797469.A3F08_00060"/>
<dbReference type="Proteomes" id="UP000176451">
    <property type="component" value="Unassembled WGS sequence"/>
</dbReference>
<organism evidence="5 6">
    <name type="scientific">Candidatus Berkelbacteria bacterium RIFCSPHIGHO2_12_FULL_36_9</name>
    <dbReference type="NCBI Taxonomy" id="1797469"/>
    <lineage>
        <taxon>Bacteria</taxon>
        <taxon>Candidatus Berkelbacteria</taxon>
    </lineage>
</organism>
<evidence type="ECO:0000256" key="3">
    <source>
        <dbReference type="PIRSR" id="PIRSR640198-3"/>
    </source>
</evidence>
<keyword evidence="2" id="KW-0547">Nucleotide-binding</keyword>
<feature type="site" description="Important for autoinhibition of adenylyltransferase activity" evidence="3">
    <location>
        <position position="111"/>
    </location>
</feature>
<feature type="domain" description="Fido" evidence="4">
    <location>
        <begin position="161"/>
        <end position="295"/>
    </location>
</feature>
<proteinExistence type="predicted"/>
<evidence type="ECO:0000259" key="4">
    <source>
        <dbReference type="PROSITE" id="PS51459"/>
    </source>
</evidence>
<dbReference type="InterPro" id="IPR003812">
    <property type="entry name" value="Fido"/>
</dbReference>
<dbReference type="SUPFAM" id="SSF140931">
    <property type="entry name" value="Fic-like"/>
    <property type="match status" value="1"/>
</dbReference>
<feature type="binding site" evidence="2">
    <location>
        <begin position="241"/>
        <end position="248"/>
    </location>
    <ligand>
        <name>ATP</name>
        <dbReference type="ChEBI" id="CHEBI:30616"/>
    </ligand>
</feature>
<dbReference type="GO" id="GO:0003677">
    <property type="term" value="F:DNA binding"/>
    <property type="evidence" value="ECO:0007669"/>
    <property type="project" value="InterPro"/>
</dbReference>
<feature type="active site" evidence="1">
    <location>
        <position position="237"/>
    </location>
</feature>
<accession>A0A1F5EEZ4</accession>
<evidence type="ECO:0000256" key="1">
    <source>
        <dbReference type="PIRSR" id="PIRSR640198-1"/>
    </source>
</evidence>
<name>A0A1F5EEZ4_9BACT</name>
<protein>
    <recommendedName>
        <fullName evidence="4">Fido domain-containing protein</fullName>
    </recommendedName>
</protein>
<evidence type="ECO:0000256" key="2">
    <source>
        <dbReference type="PIRSR" id="PIRSR640198-2"/>
    </source>
</evidence>
<dbReference type="CDD" id="cd00093">
    <property type="entry name" value="HTH_XRE"/>
    <property type="match status" value="1"/>
</dbReference>
<dbReference type="SUPFAM" id="SSF47413">
    <property type="entry name" value="lambda repressor-like DNA-binding domains"/>
    <property type="match status" value="1"/>
</dbReference>
<dbReference type="Gene3D" id="1.10.3290.10">
    <property type="entry name" value="Fido-like domain"/>
    <property type="match status" value="1"/>
</dbReference>
<dbReference type="InterPro" id="IPR001387">
    <property type="entry name" value="Cro/C1-type_HTH"/>
</dbReference>
<reference evidence="5 6" key="1">
    <citation type="journal article" date="2016" name="Nat. Commun.">
        <title>Thousands of microbial genomes shed light on interconnected biogeochemical processes in an aquifer system.</title>
        <authorList>
            <person name="Anantharaman K."/>
            <person name="Brown C.T."/>
            <person name="Hug L.A."/>
            <person name="Sharon I."/>
            <person name="Castelle C.J."/>
            <person name="Probst A.J."/>
            <person name="Thomas B.C."/>
            <person name="Singh A."/>
            <person name="Wilkins M.J."/>
            <person name="Karaoz U."/>
            <person name="Brodie E.L."/>
            <person name="Williams K.H."/>
            <person name="Hubbard S.S."/>
            <person name="Banfield J.F."/>
        </authorList>
    </citation>
    <scope>NUCLEOTIDE SEQUENCE [LARGE SCALE GENOMIC DNA]</scope>
</reference>
<gene>
    <name evidence="5" type="ORF">A3F08_00060</name>
</gene>
<dbReference type="PANTHER" id="PTHR13504">
    <property type="entry name" value="FIDO DOMAIN-CONTAINING PROTEIN DDB_G0283145"/>
    <property type="match status" value="1"/>
</dbReference>
<dbReference type="PANTHER" id="PTHR13504:SF38">
    <property type="entry name" value="FIDO DOMAIN-CONTAINING PROTEIN"/>
    <property type="match status" value="1"/>
</dbReference>
<dbReference type="InterPro" id="IPR040198">
    <property type="entry name" value="Fido_containing"/>
</dbReference>
<dbReference type="Pfam" id="PF01381">
    <property type="entry name" value="HTH_3"/>
    <property type="match status" value="1"/>
</dbReference>
<dbReference type="InterPro" id="IPR036597">
    <property type="entry name" value="Fido-like_dom_sf"/>
</dbReference>
<keyword evidence="2" id="KW-0067">ATP-binding</keyword>
<evidence type="ECO:0000313" key="5">
    <source>
        <dbReference type="EMBL" id="OGD65870.1"/>
    </source>
</evidence>
<dbReference type="Pfam" id="PF02661">
    <property type="entry name" value="Fic"/>
    <property type="match status" value="1"/>
</dbReference>
<dbReference type="GO" id="GO:0005524">
    <property type="term" value="F:ATP binding"/>
    <property type="evidence" value="ECO:0007669"/>
    <property type="project" value="UniProtKB-KW"/>
</dbReference>
<comment type="caution">
    <text evidence="5">The sequence shown here is derived from an EMBL/GenBank/DDBJ whole genome shotgun (WGS) entry which is preliminary data.</text>
</comment>
<dbReference type="AlphaFoldDB" id="A0A1F5EEZ4"/>
<sequence length="306" mass="34903">MKISDRLQIIKRVSGITQEQLAAKIGISFVALNSLINDKSRARKKTREKINELYLEYSGQKQIPDNVLEAKKELLITKSKKTGNILKIITNNNDILNQFILSLTYNTNKIEGSTLTENETAAILFNNTVFKNKTLVEQLEAKNHQTTLIFLFNYLMGKQPINESLILHLHSILLNSINPDAGFYRKHGVRIVGADVPTANYLKVPELMKNLIRNIQTKKKNIIAHSAKIHSNFEQIHPFSDGNGRIGRLIMQAMLLRHNLAPALIKQENKVLYLKYLNISQIKNDFSLLENFICEAIIDGFKIVER</sequence>